<dbReference type="GO" id="GO:0017057">
    <property type="term" value="F:6-phosphogluconolactonase activity"/>
    <property type="evidence" value="ECO:0007669"/>
    <property type="project" value="TreeGrafter"/>
</dbReference>
<dbReference type="SUPFAM" id="SSF51004">
    <property type="entry name" value="C-terminal (heme d1) domain of cytochrome cd1-nitrite reductase"/>
    <property type="match status" value="1"/>
</dbReference>
<comment type="similarity">
    <text evidence="1">Belongs to the cycloisomerase 2 family.</text>
</comment>
<dbReference type="OMA" id="NKEFIGY"/>
<dbReference type="AlphaFoldDB" id="A0A553IJE7"/>
<dbReference type="GeneID" id="41338429"/>
<reference evidence="2 3" key="1">
    <citation type="submission" date="2019-07" db="EMBL/GenBank/DDBJ databases">
        <title>Genome sequence of Acholeplasma laidlawii strain with increased resistance to erythromycin.</title>
        <authorList>
            <person name="Medvedeva E.S."/>
            <person name="Baranova N.B."/>
            <person name="Siniagina M.N."/>
            <person name="Mouzykantov A."/>
            <person name="Chernova O.A."/>
            <person name="Chernov V.M."/>
        </authorList>
    </citation>
    <scope>NUCLEOTIDE SEQUENCE [LARGE SCALE GENOMIC DNA]</scope>
    <source>
        <strain evidence="2 3">PG8REry</strain>
    </source>
</reference>
<dbReference type="GO" id="GO:0005829">
    <property type="term" value="C:cytosol"/>
    <property type="evidence" value="ECO:0007669"/>
    <property type="project" value="TreeGrafter"/>
</dbReference>
<evidence type="ECO:0000313" key="2">
    <source>
        <dbReference type="EMBL" id="TRY00306.1"/>
    </source>
</evidence>
<protein>
    <submittedName>
        <fullName evidence="2">Lactonase family protein</fullName>
    </submittedName>
</protein>
<dbReference type="InterPro" id="IPR050282">
    <property type="entry name" value="Cycloisomerase_2"/>
</dbReference>
<organism evidence="2 3">
    <name type="scientific">Acholeplasma laidlawii</name>
    <dbReference type="NCBI Taxonomy" id="2148"/>
    <lineage>
        <taxon>Bacteria</taxon>
        <taxon>Bacillati</taxon>
        <taxon>Mycoplasmatota</taxon>
        <taxon>Mollicutes</taxon>
        <taxon>Acholeplasmatales</taxon>
        <taxon>Acholeplasmataceae</taxon>
        <taxon>Acholeplasma</taxon>
    </lineage>
</organism>
<evidence type="ECO:0000256" key="1">
    <source>
        <dbReference type="ARBA" id="ARBA00005564"/>
    </source>
</evidence>
<name>A0A553IJE7_ACHLA</name>
<gene>
    <name evidence="2" type="ORF">FNV44_04460</name>
</gene>
<dbReference type="InterPro" id="IPR015943">
    <property type="entry name" value="WD40/YVTN_repeat-like_dom_sf"/>
</dbReference>
<evidence type="ECO:0000313" key="3">
    <source>
        <dbReference type="Proteomes" id="UP000315938"/>
    </source>
</evidence>
<dbReference type="InterPro" id="IPR011048">
    <property type="entry name" value="Haem_d1_sf"/>
</dbReference>
<dbReference type="Proteomes" id="UP000315938">
    <property type="component" value="Unassembled WGS sequence"/>
</dbReference>
<dbReference type="PANTHER" id="PTHR30344:SF1">
    <property type="entry name" value="6-PHOSPHOGLUCONOLACTONASE"/>
    <property type="match status" value="1"/>
</dbReference>
<proteinExistence type="inferred from homology"/>
<comment type="caution">
    <text evidence="2">The sequence shown here is derived from an EMBL/GenBank/DDBJ whole genome shotgun (WGS) entry which is preliminary data.</text>
</comment>
<dbReference type="Pfam" id="PF10282">
    <property type="entry name" value="Lactonase"/>
    <property type="match status" value="1"/>
</dbReference>
<dbReference type="RefSeq" id="WP_012242197.1">
    <property type="nucleotide sequence ID" value="NZ_JACAOE010000001.1"/>
</dbReference>
<dbReference type="InterPro" id="IPR019405">
    <property type="entry name" value="Lactonase_7-beta_prop"/>
</dbReference>
<dbReference type="PANTHER" id="PTHR30344">
    <property type="entry name" value="6-PHOSPHOGLUCONOLACTONASE-RELATED"/>
    <property type="match status" value="1"/>
</dbReference>
<dbReference type="EMBL" id="VKID01000001">
    <property type="protein sequence ID" value="TRY00306.1"/>
    <property type="molecule type" value="Genomic_DNA"/>
</dbReference>
<sequence>MIMKFLVGTYTRNTSEGIYLVDEGKVSLHQKLFNPTYFTVQDGYLFTLAHGGIEIYQGETLIYEDHSEYSSPCHLFYEPSLEMIFTANYHAGQISTYKFDGTLTKKIQTMIYPTGSHAHQAYYDSASQTLFVCDLGLDTIFTYTIGQDLKLVPKKDLTLHKGVGPRHLVVSDKGFVYCLTEHSREIYVFNEKLDFVKKYKTLDKNFQGISGAAIRITENGKHLYVSNRGFDAITHFEVLEDGSLRQKRIYNTNGKHPRDFNISLDESHLVVGNMHSNNVAIFERNQETGALKFLKTINVPEPSCIVFTT</sequence>
<accession>A0A553IJE7</accession>
<dbReference type="Gene3D" id="2.130.10.10">
    <property type="entry name" value="YVTN repeat-like/Quinoprotein amine dehydrogenase"/>
    <property type="match status" value="1"/>
</dbReference>